<accession>A0ABR2YRG6</accession>
<feature type="transmembrane region" description="Helical" evidence="2">
    <location>
        <begin position="155"/>
        <end position="176"/>
    </location>
</feature>
<feature type="transmembrane region" description="Helical" evidence="2">
    <location>
        <begin position="33"/>
        <end position="53"/>
    </location>
</feature>
<evidence type="ECO:0000256" key="1">
    <source>
        <dbReference type="SAM" id="MobiDB-lite"/>
    </source>
</evidence>
<name>A0ABR2YRG6_9CHLO</name>
<proteinExistence type="predicted"/>
<keyword evidence="4" id="KW-1185">Reference proteome</keyword>
<dbReference type="EMBL" id="JALJOT010000006">
    <property type="protein sequence ID" value="KAK9909680.1"/>
    <property type="molecule type" value="Genomic_DNA"/>
</dbReference>
<dbReference type="Proteomes" id="UP001491310">
    <property type="component" value="Unassembled WGS sequence"/>
</dbReference>
<feature type="region of interest" description="Disordered" evidence="1">
    <location>
        <begin position="194"/>
        <end position="215"/>
    </location>
</feature>
<sequence length="222" mass="24539">MARLRLNIRRKGGDQATGGTRQRPKMNLSLRTGVLKSLAWGSVLLCWAGWVIAMSGLSALQNNCGEANLPVRWGNIGELGPMRCDKLFAYQWWKIWYEWGCLVGVCLALAIGRVHVFRVCLAVSLGIATVLLMDATNTFYFAWYRLAHGTEMVRGKVYFSGTLITCIFNMLLIICLGTHDEGIDYHHDEEYGNGKHHHAGGHRAGEPHMPGAGEDPAVAQAV</sequence>
<feature type="transmembrane region" description="Helical" evidence="2">
    <location>
        <begin position="119"/>
        <end position="143"/>
    </location>
</feature>
<gene>
    <name evidence="3" type="ORF">WJX75_005986</name>
</gene>
<keyword evidence="2" id="KW-1133">Transmembrane helix</keyword>
<comment type="caution">
    <text evidence="3">The sequence shown here is derived from an EMBL/GenBank/DDBJ whole genome shotgun (WGS) entry which is preliminary data.</text>
</comment>
<keyword evidence="2" id="KW-0472">Membrane</keyword>
<keyword evidence="2" id="KW-0812">Transmembrane</keyword>
<evidence type="ECO:0000313" key="4">
    <source>
        <dbReference type="Proteomes" id="UP001491310"/>
    </source>
</evidence>
<evidence type="ECO:0000313" key="3">
    <source>
        <dbReference type="EMBL" id="KAK9909680.1"/>
    </source>
</evidence>
<reference evidence="3 4" key="1">
    <citation type="journal article" date="2024" name="Nat. Commun.">
        <title>Phylogenomics reveals the evolutionary origins of lichenization in chlorophyte algae.</title>
        <authorList>
            <person name="Puginier C."/>
            <person name="Libourel C."/>
            <person name="Otte J."/>
            <person name="Skaloud P."/>
            <person name="Haon M."/>
            <person name="Grisel S."/>
            <person name="Petersen M."/>
            <person name="Berrin J.G."/>
            <person name="Delaux P.M."/>
            <person name="Dal Grande F."/>
            <person name="Keller J."/>
        </authorList>
    </citation>
    <scope>NUCLEOTIDE SEQUENCE [LARGE SCALE GENOMIC DNA]</scope>
    <source>
        <strain evidence="3 4">SAG 216-7</strain>
    </source>
</reference>
<evidence type="ECO:0000256" key="2">
    <source>
        <dbReference type="SAM" id="Phobius"/>
    </source>
</evidence>
<organism evidence="3 4">
    <name type="scientific">Coccomyxa subellipsoidea</name>
    <dbReference type="NCBI Taxonomy" id="248742"/>
    <lineage>
        <taxon>Eukaryota</taxon>
        <taxon>Viridiplantae</taxon>
        <taxon>Chlorophyta</taxon>
        <taxon>core chlorophytes</taxon>
        <taxon>Trebouxiophyceae</taxon>
        <taxon>Trebouxiophyceae incertae sedis</taxon>
        <taxon>Coccomyxaceae</taxon>
        <taxon>Coccomyxa</taxon>
    </lineage>
</organism>
<feature type="transmembrane region" description="Helical" evidence="2">
    <location>
        <begin position="95"/>
        <end position="112"/>
    </location>
</feature>
<protein>
    <submittedName>
        <fullName evidence="3">Uncharacterized protein</fullName>
    </submittedName>
</protein>